<evidence type="ECO:0000313" key="1">
    <source>
        <dbReference type="EMBL" id="KAJ4726299.1"/>
    </source>
</evidence>
<dbReference type="EMBL" id="CM051395">
    <property type="protein sequence ID" value="KAJ4726299.1"/>
    <property type="molecule type" value="Genomic_DNA"/>
</dbReference>
<organism evidence="1 2">
    <name type="scientific">Melia azedarach</name>
    <name type="common">Chinaberry tree</name>
    <dbReference type="NCBI Taxonomy" id="155640"/>
    <lineage>
        <taxon>Eukaryota</taxon>
        <taxon>Viridiplantae</taxon>
        <taxon>Streptophyta</taxon>
        <taxon>Embryophyta</taxon>
        <taxon>Tracheophyta</taxon>
        <taxon>Spermatophyta</taxon>
        <taxon>Magnoliopsida</taxon>
        <taxon>eudicotyledons</taxon>
        <taxon>Gunneridae</taxon>
        <taxon>Pentapetalae</taxon>
        <taxon>rosids</taxon>
        <taxon>malvids</taxon>
        <taxon>Sapindales</taxon>
        <taxon>Meliaceae</taxon>
        <taxon>Melia</taxon>
    </lineage>
</organism>
<evidence type="ECO:0000313" key="2">
    <source>
        <dbReference type="Proteomes" id="UP001164539"/>
    </source>
</evidence>
<dbReference type="Proteomes" id="UP001164539">
    <property type="component" value="Chromosome 2"/>
</dbReference>
<name>A0ACC1YTD1_MELAZ</name>
<reference evidence="1 2" key="1">
    <citation type="journal article" date="2023" name="Science">
        <title>Complex scaffold remodeling in plant triterpene biosynthesis.</title>
        <authorList>
            <person name="De La Pena R."/>
            <person name="Hodgson H."/>
            <person name="Liu J.C."/>
            <person name="Stephenson M.J."/>
            <person name="Martin A.C."/>
            <person name="Owen C."/>
            <person name="Harkess A."/>
            <person name="Leebens-Mack J."/>
            <person name="Jimenez L.E."/>
            <person name="Osbourn A."/>
            <person name="Sattely E.S."/>
        </authorList>
    </citation>
    <scope>NUCLEOTIDE SEQUENCE [LARGE SCALE GENOMIC DNA]</scope>
    <source>
        <strain evidence="2">cv. JPN11</strain>
        <tissue evidence="1">Leaf</tissue>
    </source>
</reference>
<sequence length="124" mass="13989">MDICLIALILVCVLVSVIFFLLSRYRDDNHTHDHANNDSDLEVGEIQGLVQDALEELMPSVIYGGQEMTAISNYCVICLENFIDGESSRVFPVCKHIFHSGCIDQWMNEHLTCPICRISCLVNL</sequence>
<protein>
    <submittedName>
        <fullName evidence="1">RING/U-box superfamily protein</fullName>
    </submittedName>
</protein>
<accession>A0ACC1YTD1</accession>
<gene>
    <name evidence="1" type="ORF">OWV82_005035</name>
</gene>
<keyword evidence="2" id="KW-1185">Reference proteome</keyword>
<comment type="caution">
    <text evidence="1">The sequence shown here is derived from an EMBL/GenBank/DDBJ whole genome shotgun (WGS) entry which is preliminary data.</text>
</comment>
<proteinExistence type="predicted"/>